<sequence length="35" mass="4191">MAMEMLKDGEPIEKIIKYSKLKEEEVLKLREKLVQ</sequence>
<dbReference type="Proteomes" id="UP000019681">
    <property type="component" value="Unassembled WGS sequence"/>
</dbReference>
<keyword evidence="2" id="KW-1185">Reference proteome</keyword>
<gene>
    <name evidence="1" type="ORF">Q428_14245</name>
</gene>
<reference evidence="1 2" key="1">
    <citation type="journal article" date="2014" name="Genome Announc.">
        <title>Draft Genome Sequence of Fervidicella metallireducens Strain AeBT, an Iron-Reducing Thermoanaerobe from the Great Artesian Basin.</title>
        <authorList>
            <person name="Patel B.K."/>
        </authorList>
    </citation>
    <scope>NUCLEOTIDE SEQUENCE [LARGE SCALE GENOMIC DNA]</scope>
    <source>
        <strain evidence="1 2">AeB</strain>
    </source>
</reference>
<dbReference type="EMBL" id="AZQP01000078">
    <property type="protein sequence ID" value="EYE87264.1"/>
    <property type="molecule type" value="Genomic_DNA"/>
</dbReference>
<comment type="caution">
    <text evidence="1">The sequence shown here is derived from an EMBL/GenBank/DDBJ whole genome shotgun (WGS) entry which is preliminary data.</text>
</comment>
<accession>A0A017RS21</accession>
<protein>
    <recommendedName>
        <fullName evidence="3">Transposase</fullName>
    </recommendedName>
</protein>
<evidence type="ECO:0008006" key="3">
    <source>
        <dbReference type="Google" id="ProtNLM"/>
    </source>
</evidence>
<organism evidence="1 2">
    <name type="scientific">Fervidicella metallireducens AeB</name>
    <dbReference type="NCBI Taxonomy" id="1403537"/>
    <lineage>
        <taxon>Bacteria</taxon>
        <taxon>Bacillati</taxon>
        <taxon>Bacillota</taxon>
        <taxon>Clostridia</taxon>
        <taxon>Eubacteriales</taxon>
        <taxon>Clostridiaceae</taxon>
        <taxon>Fervidicella</taxon>
    </lineage>
</organism>
<name>A0A017RS21_9CLOT</name>
<proteinExistence type="predicted"/>
<evidence type="ECO:0000313" key="2">
    <source>
        <dbReference type="Proteomes" id="UP000019681"/>
    </source>
</evidence>
<dbReference type="AlphaFoldDB" id="A0A017RS21"/>
<evidence type="ECO:0000313" key="1">
    <source>
        <dbReference type="EMBL" id="EYE87264.1"/>
    </source>
</evidence>